<sequence>MLARAVASEAQCTFLNISAATLTSKWVGEAEKLVRALFEVARKRQPAVIFLDEMDSVLSARSANESEASRRLKTEFLLRFDGLDPAGEHVVVIGATNRPQAGSHFPAP</sequence>
<dbReference type="GO" id="GO:0016887">
    <property type="term" value="F:ATP hydrolysis activity"/>
    <property type="evidence" value="ECO:0007669"/>
    <property type="project" value="InterPro"/>
</dbReference>
<proteinExistence type="predicted"/>
<dbReference type="InterPro" id="IPR003959">
    <property type="entry name" value="ATPase_AAA_core"/>
</dbReference>
<accession>A0AAE0GDX4</accession>
<dbReference type="EMBL" id="LGRX02006748">
    <property type="protein sequence ID" value="KAK3276143.1"/>
    <property type="molecule type" value="Genomic_DNA"/>
</dbReference>
<name>A0AAE0GDX4_9CHLO</name>
<dbReference type="Proteomes" id="UP001190700">
    <property type="component" value="Unassembled WGS sequence"/>
</dbReference>
<dbReference type="PANTHER" id="PTHR23074">
    <property type="entry name" value="AAA DOMAIN-CONTAINING"/>
    <property type="match status" value="1"/>
</dbReference>
<evidence type="ECO:0000313" key="4">
    <source>
        <dbReference type="EMBL" id="KAK3276143.1"/>
    </source>
</evidence>
<keyword evidence="2" id="KW-0067">ATP-binding</keyword>
<dbReference type="InterPro" id="IPR027417">
    <property type="entry name" value="P-loop_NTPase"/>
</dbReference>
<evidence type="ECO:0000313" key="5">
    <source>
        <dbReference type="Proteomes" id="UP001190700"/>
    </source>
</evidence>
<organism evidence="4 5">
    <name type="scientific">Cymbomonas tetramitiformis</name>
    <dbReference type="NCBI Taxonomy" id="36881"/>
    <lineage>
        <taxon>Eukaryota</taxon>
        <taxon>Viridiplantae</taxon>
        <taxon>Chlorophyta</taxon>
        <taxon>Pyramimonadophyceae</taxon>
        <taxon>Pyramimonadales</taxon>
        <taxon>Pyramimonadaceae</taxon>
        <taxon>Cymbomonas</taxon>
    </lineage>
</organism>
<feature type="domain" description="ATPase AAA-type core" evidence="3">
    <location>
        <begin position="1"/>
        <end position="100"/>
    </location>
</feature>
<dbReference type="Pfam" id="PF00004">
    <property type="entry name" value="AAA"/>
    <property type="match status" value="1"/>
</dbReference>
<keyword evidence="5" id="KW-1185">Reference proteome</keyword>
<gene>
    <name evidence="4" type="ORF">CYMTET_15771</name>
</gene>
<dbReference type="PANTHER" id="PTHR23074:SF86">
    <property type="entry name" value="SPASTIN"/>
    <property type="match status" value="1"/>
</dbReference>
<keyword evidence="1" id="KW-0547">Nucleotide-binding</keyword>
<dbReference type="GO" id="GO:0000226">
    <property type="term" value="P:microtubule cytoskeleton organization"/>
    <property type="evidence" value="ECO:0007669"/>
    <property type="project" value="UniProtKB-ARBA"/>
</dbReference>
<evidence type="ECO:0000259" key="3">
    <source>
        <dbReference type="Pfam" id="PF00004"/>
    </source>
</evidence>
<dbReference type="InterPro" id="IPR050304">
    <property type="entry name" value="MT-severing_AAA_ATPase"/>
</dbReference>
<evidence type="ECO:0000256" key="1">
    <source>
        <dbReference type="ARBA" id="ARBA00022741"/>
    </source>
</evidence>
<dbReference type="AlphaFoldDB" id="A0AAE0GDX4"/>
<evidence type="ECO:0000256" key="2">
    <source>
        <dbReference type="ARBA" id="ARBA00022840"/>
    </source>
</evidence>
<protein>
    <recommendedName>
        <fullName evidence="3">ATPase AAA-type core domain-containing protein</fullName>
    </recommendedName>
</protein>
<reference evidence="4 5" key="1">
    <citation type="journal article" date="2015" name="Genome Biol. Evol.">
        <title>Comparative Genomics of a Bacterivorous Green Alga Reveals Evolutionary Causalities and Consequences of Phago-Mixotrophic Mode of Nutrition.</title>
        <authorList>
            <person name="Burns J.A."/>
            <person name="Paasch A."/>
            <person name="Narechania A."/>
            <person name="Kim E."/>
        </authorList>
    </citation>
    <scope>NUCLEOTIDE SEQUENCE [LARGE SCALE GENOMIC DNA]</scope>
    <source>
        <strain evidence="4 5">PLY_AMNH</strain>
    </source>
</reference>
<dbReference type="SUPFAM" id="SSF52540">
    <property type="entry name" value="P-loop containing nucleoside triphosphate hydrolases"/>
    <property type="match status" value="1"/>
</dbReference>
<dbReference type="GO" id="GO:0005524">
    <property type="term" value="F:ATP binding"/>
    <property type="evidence" value="ECO:0007669"/>
    <property type="project" value="UniProtKB-KW"/>
</dbReference>
<dbReference type="Gene3D" id="3.40.50.300">
    <property type="entry name" value="P-loop containing nucleotide triphosphate hydrolases"/>
    <property type="match status" value="1"/>
</dbReference>
<dbReference type="GO" id="GO:0015630">
    <property type="term" value="C:microtubule cytoskeleton"/>
    <property type="evidence" value="ECO:0007669"/>
    <property type="project" value="TreeGrafter"/>
</dbReference>
<comment type="caution">
    <text evidence="4">The sequence shown here is derived from an EMBL/GenBank/DDBJ whole genome shotgun (WGS) entry which is preliminary data.</text>
</comment>